<dbReference type="EMBL" id="CP076607">
    <property type="protein sequence ID" value="QWU15275.1"/>
    <property type="molecule type" value="Genomic_DNA"/>
</dbReference>
<dbReference type="Gene3D" id="1.10.10.10">
    <property type="entry name" value="Winged helix-like DNA-binding domain superfamily/Winged helix DNA-binding domain"/>
    <property type="match status" value="1"/>
</dbReference>
<dbReference type="PROSITE" id="PS50949">
    <property type="entry name" value="HTH_GNTR"/>
    <property type="match status" value="1"/>
</dbReference>
<sequence>MANLIRIDNANLLEKTYGILKELIIKREFPPEHKLAIPELSAQLGVSRTPIRDALGRLEMDGLVKTVPKVGTFVVGITSENVLEIMDTRLMIELWVVEKLASGTAALTQEVAANLEKIHETSVYIVNTSRLENYHEGDYNLHFHMEFLKLGGNRNIQNIYHNTMNYRYLAMKSYLITKEMVLHSLKQHRQIIDALKAGSHDDLKQVVSEHLEDAKIRLYKNINLNGGLI</sequence>
<evidence type="ECO:0000313" key="6">
    <source>
        <dbReference type="EMBL" id="SEO49015.1"/>
    </source>
</evidence>
<dbReference type="InterPro" id="IPR000524">
    <property type="entry name" value="Tscrpt_reg_HTH_GntR"/>
</dbReference>
<organism evidence="6 7">
    <name type="scientific">Paenibacillus sophorae</name>
    <dbReference type="NCBI Taxonomy" id="1333845"/>
    <lineage>
        <taxon>Bacteria</taxon>
        <taxon>Bacillati</taxon>
        <taxon>Bacillota</taxon>
        <taxon>Bacilli</taxon>
        <taxon>Bacillales</taxon>
        <taxon>Paenibacillaceae</taxon>
        <taxon>Paenibacillus</taxon>
    </lineage>
</organism>
<dbReference type="GO" id="GO:0003700">
    <property type="term" value="F:DNA-binding transcription factor activity"/>
    <property type="evidence" value="ECO:0007669"/>
    <property type="project" value="InterPro"/>
</dbReference>
<dbReference type="SUPFAM" id="SSF48008">
    <property type="entry name" value="GntR ligand-binding domain-like"/>
    <property type="match status" value="1"/>
</dbReference>
<name>A0A1H8Q439_9BACL</name>
<protein>
    <submittedName>
        <fullName evidence="6">DNA-binding transcriptional regulator, GntR family</fullName>
    </submittedName>
    <submittedName>
        <fullName evidence="5">GntR family transcriptional regulator</fullName>
    </submittedName>
</protein>
<dbReference type="InterPro" id="IPR036388">
    <property type="entry name" value="WH-like_DNA-bd_sf"/>
</dbReference>
<dbReference type="InterPro" id="IPR008920">
    <property type="entry name" value="TF_FadR/GntR_C"/>
</dbReference>
<dbReference type="AlphaFoldDB" id="A0A1H8Q439"/>
<dbReference type="PANTHER" id="PTHR43537:SF24">
    <property type="entry name" value="GLUCONATE OPERON TRANSCRIPTIONAL REPRESSOR"/>
    <property type="match status" value="1"/>
</dbReference>
<dbReference type="Proteomes" id="UP000683429">
    <property type="component" value="Chromosome"/>
</dbReference>
<evidence type="ECO:0000313" key="8">
    <source>
        <dbReference type="Proteomes" id="UP000683429"/>
    </source>
</evidence>
<evidence type="ECO:0000313" key="7">
    <source>
        <dbReference type="Proteomes" id="UP000198809"/>
    </source>
</evidence>
<proteinExistence type="predicted"/>
<evidence type="ECO:0000259" key="4">
    <source>
        <dbReference type="PROSITE" id="PS50949"/>
    </source>
</evidence>
<dbReference type="Pfam" id="PF00392">
    <property type="entry name" value="GntR"/>
    <property type="match status" value="1"/>
</dbReference>
<dbReference type="InterPro" id="IPR011711">
    <property type="entry name" value="GntR_C"/>
</dbReference>
<dbReference type="Proteomes" id="UP000198809">
    <property type="component" value="Unassembled WGS sequence"/>
</dbReference>
<dbReference type="SUPFAM" id="SSF46785">
    <property type="entry name" value="Winged helix' DNA-binding domain"/>
    <property type="match status" value="1"/>
</dbReference>
<dbReference type="Pfam" id="PF07729">
    <property type="entry name" value="FCD"/>
    <property type="match status" value="1"/>
</dbReference>
<keyword evidence="2 6" id="KW-0238">DNA-binding</keyword>
<dbReference type="GO" id="GO:0003677">
    <property type="term" value="F:DNA binding"/>
    <property type="evidence" value="ECO:0007669"/>
    <property type="project" value="UniProtKB-KW"/>
</dbReference>
<dbReference type="Gene3D" id="1.20.120.530">
    <property type="entry name" value="GntR ligand-binding domain-like"/>
    <property type="match status" value="1"/>
</dbReference>
<dbReference type="SMART" id="SM00895">
    <property type="entry name" value="FCD"/>
    <property type="match status" value="1"/>
</dbReference>
<dbReference type="PANTHER" id="PTHR43537">
    <property type="entry name" value="TRANSCRIPTIONAL REGULATOR, GNTR FAMILY"/>
    <property type="match status" value="1"/>
</dbReference>
<evidence type="ECO:0000313" key="5">
    <source>
        <dbReference type="EMBL" id="QWU15275.1"/>
    </source>
</evidence>
<dbReference type="EMBL" id="FODH01000008">
    <property type="protein sequence ID" value="SEO49015.1"/>
    <property type="molecule type" value="Genomic_DNA"/>
</dbReference>
<feature type="domain" description="HTH gntR-type" evidence="4">
    <location>
        <begin position="10"/>
        <end position="77"/>
    </location>
</feature>
<reference evidence="6 7" key="1">
    <citation type="submission" date="2016-10" db="EMBL/GenBank/DDBJ databases">
        <authorList>
            <person name="de Groot N.N."/>
        </authorList>
    </citation>
    <scope>NUCLEOTIDE SEQUENCE [LARGE SCALE GENOMIC DNA]</scope>
    <source>
        <strain evidence="6 7">CGMCC 1.10238</strain>
    </source>
</reference>
<reference evidence="5 8" key="2">
    <citation type="submission" date="2021-06" db="EMBL/GenBank/DDBJ databases">
        <title>Whole genome sequence of Paenibacillus sophorae DSM23020 for comparative genomics.</title>
        <authorList>
            <person name="Kim M.-J."/>
            <person name="Lee G."/>
            <person name="Shin J.-H."/>
        </authorList>
    </citation>
    <scope>NUCLEOTIDE SEQUENCE [LARGE SCALE GENOMIC DNA]</scope>
    <source>
        <strain evidence="5 8">DSM 23020</strain>
    </source>
</reference>
<keyword evidence="3" id="KW-0804">Transcription</keyword>
<evidence type="ECO:0000256" key="2">
    <source>
        <dbReference type="ARBA" id="ARBA00023125"/>
    </source>
</evidence>
<dbReference type="InterPro" id="IPR036390">
    <property type="entry name" value="WH_DNA-bd_sf"/>
</dbReference>
<dbReference type="OrthoDB" id="574518at2"/>
<keyword evidence="1" id="KW-0805">Transcription regulation</keyword>
<evidence type="ECO:0000256" key="1">
    <source>
        <dbReference type="ARBA" id="ARBA00023015"/>
    </source>
</evidence>
<accession>A0A1H8Q439</accession>
<evidence type="ECO:0000256" key="3">
    <source>
        <dbReference type="ARBA" id="ARBA00023163"/>
    </source>
</evidence>
<dbReference type="CDD" id="cd07377">
    <property type="entry name" value="WHTH_GntR"/>
    <property type="match status" value="1"/>
</dbReference>
<dbReference type="SMART" id="SM00345">
    <property type="entry name" value="HTH_GNTR"/>
    <property type="match status" value="1"/>
</dbReference>
<dbReference type="RefSeq" id="WP_051500214.1">
    <property type="nucleotide sequence ID" value="NZ_CP076607.1"/>
</dbReference>
<dbReference type="STRING" id="1333845.SAMN04487895_10863"/>
<gene>
    <name evidence="5" type="ORF">KP014_25895</name>
    <name evidence="6" type="ORF">SAMN04487895_10863</name>
</gene>
<keyword evidence="8" id="KW-1185">Reference proteome</keyword>